<dbReference type="CDD" id="cd01392">
    <property type="entry name" value="HTH_LacI"/>
    <property type="match status" value="1"/>
</dbReference>
<name>A0A840SKK6_9RHOB</name>
<dbReference type="PANTHER" id="PTHR30146">
    <property type="entry name" value="LACI-RELATED TRANSCRIPTIONAL REPRESSOR"/>
    <property type="match status" value="1"/>
</dbReference>
<evidence type="ECO:0000256" key="3">
    <source>
        <dbReference type="ARBA" id="ARBA00023163"/>
    </source>
</evidence>
<dbReference type="Gene3D" id="1.10.260.40">
    <property type="entry name" value="lambda repressor-like DNA-binding domains"/>
    <property type="match status" value="1"/>
</dbReference>
<dbReference type="Gene3D" id="3.40.50.2300">
    <property type="match status" value="2"/>
</dbReference>
<feature type="region of interest" description="Disordered" evidence="4">
    <location>
        <begin position="342"/>
        <end position="365"/>
    </location>
</feature>
<comment type="caution">
    <text evidence="6">The sequence shown here is derived from an EMBL/GenBank/DDBJ whole genome shotgun (WGS) entry which is preliminary data.</text>
</comment>
<dbReference type="SMART" id="SM00354">
    <property type="entry name" value="HTH_LACI"/>
    <property type="match status" value="1"/>
</dbReference>
<dbReference type="EMBL" id="JACHFM010000004">
    <property type="protein sequence ID" value="MBB5223659.1"/>
    <property type="molecule type" value="Genomic_DNA"/>
</dbReference>
<keyword evidence="3" id="KW-0804">Transcription</keyword>
<evidence type="ECO:0000256" key="2">
    <source>
        <dbReference type="ARBA" id="ARBA00023125"/>
    </source>
</evidence>
<evidence type="ECO:0000313" key="7">
    <source>
        <dbReference type="Proteomes" id="UP000549457"/>
    </source>
</evidence>
<reference evidence="6 7" key="1">
    <citation type="submission" date="2020-08" db="EMBL/GenBank/DDBJ databases">
        <title>Genomic Encyclopedia of Type Strains, Phase IV (KMG-IV): sequencing the most valuable type-strain genomes for metagenomic binning, comparative biology and taxonomic classification.</title>
        <authorList>
            <person name="Goeker M."/>
        </authorList>
    </citation>
    <scope>NUCLEOTIDE SEQUENCE [LARGE SCALE GENOMIC DNA]</scope>
    <source>
        <strain evidence="6 7">DSM 101730</strain>
    </source>
</reference>
<dbReference type="Proteomes" id="UP000549457">
    <property type="component" value="Unassembled WGS sequence"/>
</dbReference>
<dbReference type="GO" id="GO:0003700">
    <property type="term" value="F:DNA-binding transcription factor activity"/>
    <property type="evidence" value="ECO:0007669"/>
    <property type="project" value="TreeGrafter"/>
</dbReference>
<dbReference type="SUPFAM" id="SSF47413">
    <property type="entry name" value="lambda repressor-like DNA-binding domains"/>
    <property type="match status" value="1"/>
</dbReference>
<dbReference type="RefSeq" id="WP_184153015.1">
    <property type="nucleotide sequence ID" value="NZ_JACHFM010000004.1"/>
</dbReference>
<dbReference type="InterPro" id="IPR028082">
    <property type="entry name" value="Peripla_BP_I"/>
</dbReference>
<dbReference type="InterPro" id="IPR046335">
    <property type="entry name" value="LacI/GalR-like_sensor"/>
</dbReference>
<evidence type="ECO:0000256" key="1">
    <source>
        <dbReference type="ARBA" id="ARBA00023015"/>
    </source>
</evidence>
<dbReference type="GO" id="GO:0000976">
    <property type="term" value="F:transcription cis-regulatory region binding"/>
    <property type="evidence" value="ECO:0007669"/>
    <property type="project" value="TreeGrafter"/>
</dbReference>
<dbReference type="CDD" id="cd06267">
    <property type="entry name" value="PBP1_LacI_sugar_binding-like"/>
    <property type="match status" value="1"/>
</dbReference>
<feature type="domain" description="HTH lacI-type" evidence="5">
    <location>
        <begin position="13"/>
        <end position="69"/>
    </location>
</feature>
<gene>
    <name evidence="6" type="ORF">HNP73_003613</name>
</gene>
<keyword evidence="7" id="KW-1185">Reference proteome</keyword>
<dbReference type="Pfam" id="PF13377">
    <property type="entry name" value="Peripla_BP_3"/>
    <property type="match status" value="1"/>
</dbReference>
<evidence type="ECO:0000313" key="6">
    <source>
        <dbReference type="EMBL" id="MBB5223659.1"/>
    </source>
</evidence>
<dbReference type="PANTHER" id="PTHR30146:SF109">
    <property type="entry name" value="HTH-TYPE TRANSCRIPTIONAL REGULATOR GALS"/>
    <property type="match status" value="1"/>
</dbReference>
<dbReference type="SUPFAM" id="SSF53822">
    <property type="entry name" value="Periplasmic binding protein-like I"/>
    <property type="match status" value="1"/>
</dbReference>
<evidence type="ECO:0000259" key="5">
    <source>
        <dbReference type="PROSITE" id="PS50932"/>
    </source>
</evidence>
<organism evidence="6 7">
    <name type="scientific">Amaricoccus macauensis</name>
    <dbReference type="NCBI Taxonomy" id="57001"/>
    <lineage>
        <taxon>Bacteria</taxon>
        <taxon>Pseudomonadati</taxon>
        <taxon>Pseudomonadota</taxon>
        <taxon>Alphaproteobacteria</taxon>
        <taxon>Rhodobacterales</taxon>
        <taxon>Paracoccaceae</taxon>
        <taxon>Amaricoccus</taxon>
    </lineage>
</organism>
<dbReference type="InterPro" id="IPR010982">
    <property type="entry name" value="Lambda_DNA-bd_dom_sf"/>
</dbReference>
<evidence type="ECO:0000256" key="4">
    <source>
        <dbReference type="SAM" id="MobiDB-lite"/>
    </source>
</evidence>
<keyword evidence="2" id="KW-0238">DNA-binding</keyword>
<keyword evidence="1" id="KW-0805">Transcription regulation</keyword>
<dbReference type="InterPro" id="IPR000843">
    <property type="entry name" value="HTH_LacI"/>
</dbReference>
<accession>A0A840SKK6</accession>
<sequence>MTLMDEKPRPKAATLQTIADALGVHRSTVARALNAEERHRITPDVVKRVTEEAERQGYRRDIIAASLRTGKSRLVGVIVPDLANPVFSTILDGVSAALTGRSYSMLVADAGVPLGKQAEIVDALVGRRVDGLILATAMRNDPTVSFCLGLKVPTVLVNRAEDTLRASSVVADDHRGMGLAIAHLAELGHRRIAHIGGPEAVSTGCLRRQGFQDAMVSAGLGATRIVSADSYARSAGASAARQIFACWPDTTAIAAGNDLLALGALEYMRERGIGCPGEVSLTGFNDMPFIDLVDPALTTIRVPQHEMGKAAADMLLGAIEGPGRPPELQRLPVTLVVRSSSCATASGPREDRREGLPSDLLLPRA</sequence>
<proteinExistence type="predicted"/>
<dbReference type="AlphaFoldDB" id="A0A840SKK6"/>
<dbReference type="PROSITE" id="PS50932">
    <property type="entry name" value="HTH_LACI_2"/>
    <property type="match status" value="1"/>
</dbReference>
<protein>
    <submittedName>
        <fullName evidence="6">LacI family transcriptional regulator</fullName>
    </submittedName>
</protein>